<dbReference type="PROSITE" id="PS50042">
    <property type="entry name" value="CNMP_BINDING_3"/>
    <property type="match status" value="1"/>
</dbReference>
<dbReference type="CDD" id="cd00038">
    <property type="entry name" value="CAP_ED"/>
    <property type="match status" value="1"/>
</dbReference>
<dbReference type="SUPFAM" id="SSF51206">
    <property type="entry name" value="cAMP-binding domain-like"/>
    <property type="match status" value="1"/>
</dbReference>
<dbReference type="Pfam" id="PF00027">
    <property type="entry name" value="cNMP_binding"/>
    <property type="match status" value="1"/>
</dbReference>
<dbReference type="InterPro" id="IPR014710">
    <property type="entry name" value="RmlC-like_jellyroll"/>
</dbReference>
<feature type="domain" description="Cyclic nucleotide-binding" evidence="1">
    <location>
        <begin position="10"/>
        <end position="53"/>
    </location>
</feature>
<reference evidence="2" key="2">
    <citation type="submission" date="2021-09" db="EMBL/GenBank/DDBJ databases">
        <authorList>
            <person name="Gilroy R."/>
        </authorList>
    </citation>
    <scope>NUCLEOTIDE SEQUENCE</scope>
    <source>
        <strain evidence="2">CHK179-5677</strain>
    </source>
</reference>
<dbReference type="Gene3D" id="2.60.120.10">
    <property type="entry name" value="Jelly Rolls"/>
    <property type="match status" value="1"/>
</dbReference>
<reference evidence="2" key="1">
    <citation type="journal article" date="2021" name="PeerJ">
        <title>Extensive microbial diversity within the chicken gut microbiome revealed by metagenomics and culture.</title>
        <authorList>
            <person name="Gilroy R."/>
            <person name="Ravi A."/>
            <person name="Getino M."/>
            <person name="Pursley I."/>
            <person name="Horton D.L."/>
            <person name="Alikhan N.F."/>
            <person name="Baker D."/>
            <person name="Gharbi K."/>
            <person name="Hall N."/>
            <person name="Watson M."/>
            <person name="Adriaenssens E.M."/>
            <person name="Foster-Nyarko E."/>
            <person name="Jarju S."/>
            <person name="Secka A."/>
            <person name="Antonio M."/>
            <person name="Oren A."/>
            <person name="Chaudhuri R.R."/>
            <person name="La Ragione R."/>
            <person name="Hildebrand F."/>
            <person name="Pallen M.J."/>
        </authorList>
    </citation>
    <scope>NUCLEOTIDE SEQUENCE</scope>
    <source>
        <strain evidence="2">CHK179-5677</strain>
    </source>
</reference>
<proteinExistence type="predicted"/>
<dbReference type="InterPro" id="IPR018490">
    <property type="entry name" value="cNMP-bd_dom_sf"/>
</dbReference>
<dbReference type="Proteomes" id="UP000760668">
    <property type="component" value="Unassembled WGS sequence"/>
</dbReference>
<dbReference type="EMBL" id="DYUC01000016">
    <property type="protein sequence ID" value="HJG85739.1"/>
    <property type="molecule type" value="Genomic_DNA"/>
</dbReference>
<protein>
    <submittedName>
        <fullName evidence="2">Crp/Fnr family transcriptional regulator</fullName>
    </submittedName>
</protein>
<sequence length="193" mass="22025">MLLIDFFQKVLGISDEALVQEALRVSETRVLKKGEYLIRQGNTPTHVYFLMQGIARGVLTDVNGKEITDCLVFQCGAPAMPSSDIAQPAPIDVQTLTECEVVRIAVPEVNRMLREYPAMSELYRQLVMESSRLHWELKIAIYQYTAMERYQWFRQAYPGLSEKISNKYIASFLNMTPVTLSRLKQELKKQGGA</sequence>
<dbReference type="AlphaFoldDB" id="A0A921MJH9"/>
<evidence type="ECO:0000259" key="1">
    <source>
        <dbReference type="PROSITE" id="PS50042"/>
    </source>
</evidence>
<dbReference type="SMART" id="SM00100">
    <property type="entry name" value="cNMP"/>
    <property type="match status" value="1"/>
</dbReference>
<organism evidence="2 3">
    <name type="scientific">Pseudoflavonifractor capillosus</name>
    <dbReference type="NCBI Taxonomy" id="106588"/>
    <lineage>
        <taxon>Bacteria</taxon>
        <taxon>Bacillati</taxon>
        <taxon>Bacillota</taxon>
        <taxon>Clostridia</taxon>
        <taxon>Eubacteriales</taxon>
        <taxon>Oscillospiraceae</taxon>
        <taxon>Pseudoflavonifractor</taxon>
    </lineage>
</organism>
<evidence type="ECO:0000313" key="3">
    <source>
        <dbReference type="Proteomes" id="UP000760668"/>
    </source>
</evidence>
<name>A0A921MJH9_9FIRM</name>
<dbReference type="RefSeq" id="WP_295368597.1">
    <property type="nucleotide sequence ID" value="NZ_DYUC01000016.1"/>
</dbReference>
<evidence type="ECO:0000313" key="2">
    <source>
        <dbReference type="EMBL" id="HJG85739.1"/>
    </source>
</evidence>
<accession>A0A921MJH9</accession>
<gene>
    <name evidence="2" type="ORF">K8V01_01720</name>
</gene>
<comment type="caution">
    <text evidence="2">The sequence shown here is derived from an EMBL/GenBank/DDBJ whole genome shotgun (WGS) entry which is preliminary data.</text>
</comment>
<dbReference type="InterPro" id="IPR000595">
    <property type="entry name" value="cNMP-bd_dom"/>
</dbReference>